<feature type="compositionally biased region" description="Low complexity" evidence="4">
    <location>
        <begin position="219"/>
        <end position="241"/>
    </location>
</feature>
<evidence type="ECO:0000256" key="4">
    <source>
        <dbReference type="SAM" id="MobiDB-lite"/>
    </source>
</evidence>
<reference evidence="6" key="1">
    <citation type="submission" date="2025-08" db="UniProtKB">
        <authorList>
            <consortium name="RefSeq"/>
        </authorList>
    </citation>
    <scope>IDENTIFICATION</scope>
    <source>
        <strain evidence="6">Mau12</strain>
        <tissue evidence="6">Whole Body</tissue>
    </source>
</reference>
<dbReference type="Pfam" id="PF07763">
    <property type="entry name" value="FEZ"/>
    <property type="match status" value="2"/>
</dbReference>
<dbReference type="GO" id="GO:0030424">
    <property type="term" value="C:axon"/>
    <property type="evidence" value="ECO:0007669"/>
    <property type="project" value="TreeGrafter"/>
</dbReference>
<name>A0A6P8KJ84_DROMA</name>
<proteinExistence type="inferred from homology"/>
<evidence type="ECO:0000256" key="2">
    <source>
        <dbReference type="ARBA" id="ARBA00022553"/>
    </source>
</evidence>
<dbReference type="GeneID" id="117147025"/>
<dbReference type="AlphaFoldDB" id="A0A6P8KJ84"/>
<gene>
    <name evidence="6" type="primary">LOC117147025</name>
</gene>
<evidence type="ECO:0000313" key="6">
    <source>
        <dbReference type="RefSeq" id="XP_033169610.1"/>
    </source>
</evidence>
<evidence type="ECO:0000256" key="1">
    <source>
        <dbReference type="ARBA" id="ARBA00006788"/>
    </source>
</evidence>
<evidence type="ECO:0000256" key="3">
    <source>
        <dbReference type="ARBA" id="ARBA00023054"/>
    </source>
</evidence>
<dbReference type="RefSeq" id="XP_033169610.1">
    <property type="nucleotide sequence ID" value="XM_033313719.1"/>
</dbReference>
<comment type="similarity">
    <text evidence="1">Belongs to the zygin family.</text>
</comment>
<protein>
    <submittedName>
        <fullName evidence="6">Fasciculation and elongation protein zeta-2</fullName>
    </submittedName>
</protein>
<dbReference type="PANTHER" id="PTHR12394:SF12">
    <property type="entry name" value="LD08195P"/>
    <property type="match status" value="1"/>
</dbReference>
<dbReference type="Proteomes" id="UP000515162">
    <property type="component" value="Chromosome X"/>
</dbReference>
<keyword evidence="5" id="KW-1185">Reference proteome</keyword>
<dbReference type="CTD" id="31179"/>
<accession>A0A6P8KJ84</accession>
<keyword evidence="2" id="KW-0597">Phosphoprotein</keyword>
<organism evidence="5 6">
    <name type="scientific">Drosophila mauritiana</name>
    <name type="common">Fruit fly</name>
    <dbReference type="NCBI Taxonomy" id="7226"/>
    <lineage>
        <taxon>Eukaryota</taxon>
        <taxon>Metazoa</taxon>
        <taxon>Ecdysozoa</taxon>
        <taxon>Arthropoda</taxon>
        <taxon>Hexapoda</taxon>
        <taxon>Insecta</taxon>
        <taxon>Pterygota</taxon>
        <taxon>Neoptera</taxon>
        <taxon>Endopterygota</taxon>
        <taxon>Diptera</taxon>
        <taxon>Brachycera</taxon>
        <taxon>Muscomorpha</taxon>
        <taxon>Ephydroidea</taxon>
        <taxon>Drosophilidae</taxon>
        <taxon>Drosophila</taxon>
        <taxon>Sophophora</taxon>
    </lineage>
</organism>
<dbReference type="GO" id="GO:0005737">
    <property type="term" value="C:cytoplasm"/>
    <property type="evidence" value="ECO:0007669"/>
    <property type="project" value="TreeGrafter"/>
</dbReference>
<dbReference type="InterPro" id="IPR011680">
    <property type="entry name" value="FEZ"/>
</dbReference>
<evidence type="ECO:0000313" key="5">
    <source>
        <dbReference type="Proteomes" id="UP000515162"/>
    </source>
</evidence>
<feature type="region of interest" description="Disordered" evidence="4">
    <location>
        <begin position="219"/>
        <end position="268"/>
    </location>
</feature>
<dbReference type="PANTHER" id="PTHR12394">
    <property type="entry name" value="ZYGIN"/>
    <property type="match status" value="1"/>
</dbReference>
<sequence>MRDLGTKMAELKFEAPLAKFEETDEWGGCDFISSQNAINDTLNLNLKDSSAGGKPDSTKLRLLEDAVRNAHVSKNGGGVVGGGAGSISPNCNTLHGGSLIEIGLSDVGLVPGEGAGVGLDGLEKRSLAVGDHVDNFTETFGGSLEDLVNTFDEKITKCFGNYEENVEELAPVQVRSQEEIMNECQMWWTITGNFGNILPIDWSKSYTRQMHMPTLNLGQNHTKQQQQNRNQQQQLHNQSHQAYPHTNGAGSGSGSGLDAQTPGDEFNDLTSEDEAVANDLDMHALILNGLNGDMDDQPIKTVEEVIKEIDDIMDEAESPLDEPETSDSEVIEKAREVLGAPLYAEKLQYLTTTQLNELYMEMEVLIQELSETLINELALRDELEFEKELKNSFISLLLAVQNKRRQYHVEKKRGKFQGPEPKYLTTVIPYHLENGTPNNQSLQVLIKILKAINEDSPTVPALLTDYILKVLCPT</sequence>
<keyword evidence="3" id="KW-0175">Coiled coil</keyword>